<dbReference type="PANTHER" id="PTHR33653:SF1">
    <property type="entry name" value="RIBONUCLEASE VAPC2"/>
    <property type="match status" value="1"/>
</dbReference>
<evidence type="ECO:0000259" key="9">
    <source>
        <dbReference type="Pfam" id="PF01850"/>
    </source>
</evidence>
<dbReference type="GO" id="GO:0004540">
    <property type="term" value="F:RNA nuclease activity"/>
    <property type="evidence" value="ECO:0007669"/>
    <property type="project" value="InterPro"/>
</dbReference>
<dbReference type="SUPFAM" id="SSF88723">
    <property type="entry name" value="PIN domain-like"/>
    <property type="match status" value="1"/>
</dbReference>
<dbReference type="Pfam" id="PF01850">
    <property type="entry name" value="PIN"/>
    <property type="match status" value="1"/>
</dbReference>
<keyword evidence="3 8" id="KW-0540">Nuclease</keyword>
<comment type="cofactor">
    <cofactor evidence="1 8">
        <name>Mg(2+)</name>
        <dbReference type="ChEBI" id="CHEBI:18420"/>
    </cofactor>
</comment>
<dbReference type="GO" id="GO:0000287">
    <property type="term" value="F:magnesium ion binding"/>
    <property type="evidence" value="ECO:0007669"/>
    <property type="project" value="UniProtKB-UniRule"/>
</dbReference>
<dbReference type="GO" id="GO:0090729">
    <property type="term" value="F:toxin activity"/>
    <property type="evidence" value="ECO:0007669"/>
    <property type="project" value="UniProtKB-KW"/>
</dbReference>
<dbReference type="CDD" id="cd18741">
    <property type="entry name" value="PIN_VapC4-5_FitB-like"/>
    <property type="match status" value="1"/>
</dbReference>
<accession>A0A1B1NAW7</accession>
<keyword evidence="5 8" id="KW-0378">Hydrolase</keyword>
<evidence type="ECO:0000256" key="8">
    <source>
        <dbReference type="HAMAP-Rule" id="MF_00265"/>
    </source>
</evidence>
<dbReference type="KEGG" id="serj:SGUI_1183"/>
<evidence type="ECO:0000256" key="4">
    <source>
        <dbReference type="ARBA" id="ARBA00022723"/>
    </source>
</evidence>
<evidence type="ECO:0000256" key="5">
    <source>
        <dbReference type="ARBA" id="ARBA00022801"/>
    </source>
</evidence>
<evidence type="ECO:0000256" key="3">
    <source>
        <dbReference type="ARBA" id="ARBA00022722"/>
    </source>
</evidence>
<dbReference type="EC" id="3.1.-.-" evidence="8"/>
<organism evidence="10 11">
    <name type="scientific">Serinicoccus hydrothermalis</name>
    <dbReference type="NCBI Taxonomy" id="1758689"/>
    <lineage>
        <taxon>Bacteria</taxon>
        <taxon>Bacillati</taxon>
        <taxon>Actinomycetota</taxon>
        <taxon>Actinomycetes</taxon>
        <taxon>Micrococcales</taxon>
        <taxon>Ornithinimicrobiaceae</taxon>
        <taxon>Serinicoccus</taxon>
    </lineage>
</organism>
<keyword evidence="4 8" id="KW-0479">Metal-binding</keyword>
<dbReference type="InterPro" id="IPR050556">
    <property type="entry name" value="Type_II_TA_system_RNase"/>
</dbReference>
<evidence type="ECO:0000256" key="7">
    <source>
        <dbReference type="ARBA" id="ARBA00038093"/>
    </source>
</evidence>
<comment type="function">
    <text evidence="8">Toxic component of a toxin-antitoxin (TA) system. An RNase.</text>
</comment>
<feature type="domain" description="PIN" evidence="9">
    <location>
        <begin position="4"/>
        <end position="111"/>
    </location>
</feature>
<comment type="similarity">
    <text evidence="7 8">Belongs to the PINc/VapC protein family.</text>
</comment>
<protein>
    <recommendedName>
        <fullName evidence="8">Ribonuclease VapC</fullName>
        <shortName evidence="8">RNase VapC</shortName>
        <ecNumber evidence="8">3.1.-.-</ecNumber>
    </recommendedName>
    <alternativeName>
        <fullName evidence="8">Toxin VapC</fullName>
    </alternativeName>
</protein>
<dbReference type="Gene3D" id="3.40.50.1010">
    <property type="entry name" value="5'-nuclease"/>
    <property type="match status" value="1"/>
</dbReference>
<proteinExistence type="inferred from homology"/>
<evidence type="ECO:0000313" key="10">
    <source>
        <dbReference type="EMBL" id="ANS78579.1"/>
    </source>
</evidence>
<evidence type="ECO:0000256" key="2">
    <source>
        <dbReference type="ARBA" id="ARBA00022649"/>
    </source>
</evidence>
<gene>
    <name evidence="8" type="primary">vapC</name>
    <name evidence="10" type="ORF">SGUI_1183</name>
</gene>
<reference evidence="10 11" key="1">
    <citation type="submission" date="2016-03" db="EMBL/GenBank/DDBJ databases">
        <title>Shallow-sea hydrothermal system.</title>
        <authorList>
            <person name="Tang K."/>
        </authorList>
    </citation>
    <scope>NUCLEOTIDE SEQUENCE [LARGE SCALE GENOMIC DNA]</scope>
    <source>
        <strain evidence="10 11">JLT9</strain>
    </source>
</reference>
<dbReference type="InterPro" id="IPR002716">
    <property type="entry name" value="PIN_dom"/>
</dbReference>
<dbReference type="HAMAP" id="MF_00265">
    <property type="entry name" value="VapC_Nob1"/>
    <property type="match status" value="1"/>
</dbReference>
<dbReference type="EMBL" id="CP014989">
    <property type="protein sequence ID" value="ANS78579.1"/>
    <property type="molecule type" value="Genomic_DNA"/>
</dbReference>
<evidence type="ECO:0000256" key="1">
    <source>
        <dbReference type="ARBA" id="ARBA00001946"/>
    </source>
</evidence>
<dbReference type="GO" id="GO:0016787">
    <property type="term" value="F:hydrolase activity"/>
    <property type="evidence" value="ECO:0007669"/>
    <property type="project" value="UniProtKB-KW"/>
</dbReference>
<keyword evidence="8" id="KW-0800">Toxin</keyword>
<dbReference type="STRING" id="1758689.SGUI_1183"/>
<evidence type="ECO:0000256" key="6">
    <source>
        <dbReference type="ARBA" id="ARBA00022842"/>
    </source>
</evidence>
<feature type="binding site" evidence="8">
    <location>
        <position position="6"/>
    </location>
    <ligand>
        <name>Mg(2+)</name>
        <dbReference type="ChEBI" id="CHEBI:18420"/>
    </ligand>
</feature>
<feature type="binding site" evidence="8">
    <location>
        <position position="93"/>
    </location>
    <ligand>
        <name>Mg(2+)</name>
        <dbReference type="ChEBI" id="CHEBI:18420"/>
    </ligand>
</feature>
<keyword evidence="2 8" id="KW-1277">Toxin-antitoxin system</keyword>
<dbReference type="RefSeq" id="WP_066637538.1">
    <property type="nucleotide sequence ID" value="NZ_CP014989.1"/>
</dbReference>
<dbReference type="Proteomes" id="UP000092482">
    <property type="component" value="Chromosome"/>
</dbReference>
<name>A0A1B1NAW7_9MICO</name>
<sequence>MTALVDTSVLIDTLHGDAAATSLLLSCRRAGPVHASEITRAEVLRGMRPRERRATESLLSTLTWHPLDTGLAELAGDLGRRWLPTHRDIDTADLVIAATAVHLEVPLLTRNVKHFPMFPDLAAPY</sequence>
<dbReference type="PANTHER" id="PTHR33653">
    <property type="entry name" value="RIBONUCLEASE VAPC2"/>
    <property type="match status" value="1"/>
</dbReference>
<evidence type="ECO:0000313" key="11">
    <source>
        <dbReference type="Proteomes" id="UP000092482"/>
    </source>
</evidence>
<dbReference type="AlphaFoldDB" id="A0A1B1NAW7"/>
<keyword evidence="6 8" id="KW-0460">Magnesium</keyword>
<dbReference type="InterPro" id="IPR022907">
    <property type="entry name" value="VapC_family"/>
</dbReference>
<keyword evidence="11" id="KW-1185">Reference proteome</keyword>
<dbReference type="InterPro" id="IPR029060">
    <property type="entry name" value="PIN-like_dom_sf"/>
</dbReference>